<protein>
    <submittedName>
        <fullName evidence="4">CesD/SycD/LcrH family type III secretion system chaperone</fullName>
    </submittedName>
    <submittedName>
        <fullName evidence="5">Salmonella invasin chaperone</fullName>
    </submittedName>
</protein>
<dbReference type="Proteomes" id="UP000035086">
    <property type="component" value="Chromosome"/>
</dbReference>
<reference evidence="6" key="1">
    <citation type="submission" date="2014-12" db="EMBL/GenBank/DDBJ databases">
        <title>Complete Genome Sequencing of Pandoraea pulmonicola DSM 16583.</title>
        <authorList>
            <person name="Chan K.-G."/>
        </authorList>
    </citation>
    <scope>NUCLEOTIDE SEQUENCE [LARGE SCALE GENOMIC DNA]</scope>
    <source>
        <strain evidence="6">DSM 16583</strain>
    </source>
</reference>
<comment type="similarity">
    <text evidence="1">Belongs to the LcrH/SycD chaperone family.</text>
</comment>
<reference evidence="5 7" key="3">
    <citation type="submission" date="2018-06" db="EMBL/GenBank/DDBJ databases">
        <authorList>
            <consortium name="Pathogen Informatics"/>
            <person name="Doyle S."/>
        </authorList>
    </citation>
    <scope>NUCLEOTIDE SEQUENCE [LARGE SCALE GENOMIC DNA]</scope>
    <source>
        <strain evidence="5 7">NCTC13159</strain>
    </source>
</reference>
<dbReference type="InterPro" id="IPR011716">
    <property type="entry name" value="TPR-3"/>
</dbReference>
<dbReference type="InterPro" id="IPR011990">
    <property type="entry name" value="TPR-like_helical_dom_sf"/>
</dbReference>
<dbReference type="PRINTS" id="PR01595">
    <property type="entry name" value="SYCDCHAPRONE"/>
</dbReference>
<keyword evidence="2" id="KW-0143">Chaperone</keyword>
<organism evidence="5 7">
    <name type="scientific">Pandoraea pulmonicola</name>
    <dbReference type="NCBI Taxonomy" id="93221"/>
    <lineage>
        <taxon>Bacteria</taxon>
        <taxon>Pseudomonadati</taxon>
        <taxon>Pseudomonadota</taxon>
        <taxon>Betaproteobacteria</taxon>
        <taxon>Burkholderiales</taxon>
        <taxon>Burkholderiaceae</taxon>
        <taxon>Pandoraea</taxon>
    </lineage>
</organism>
<dbReference type="SUPFAM" id="SSF48452">
    <property type="entry name" value="TPR-like"/>
    <property type="match status" value="1"/>
</dbReference>
<gene>
    <name evidence="5" type="primary">sicA_2</name>
    <name evidence="5" type="ORF">NCTC13159_05068</name>
    <name evidence="4" type="ORF">RO07_21090</name>
</gene>
<dbReference type="KEGG" id="ppul:RO07_21090"/>
<evidence type="ECO:0000313" key="7">
    <source>
        <dbReference type="Proteomes" id="UP000254589"/>
    </source>
</evidence>
<dbReference type="EMBL" id="CP010310">
    <property type="protein sequence ID" value="APD13758.1"/>
    <property type="molecule type" value="Genomic_DNA"/>
</dbReference>
<dbReference type="PIRSF" id="PIRSF003165">
    <property type="entry name" value="Chaperone_SicA"/>
    <property type="match status" value="1"/>
</dbReference>
<evidence type="ECO:0000256" key="3">
    <source>
        <dbReference type="SAM" id="MobiDB-lite"/>
    </source>
</evidence>
<evidence type="ECO:0000256" key="2">
    <source>
        <dbReference type="ARBA" id="ARBA00023186"/>
    </source>
</evidence>
<evidence type="ECO:0000256" key="1">
    <source>
        <dbReference type="ARBA" id="ARBA00010244"/>
    </source>
</evidence>
<sequence>MSQSEPKADALEMEQTDEIVETVFAAIQKGATLKDLQGVSQDLMDGVYAFAYKFYRQGRLDEAETFFRFLCIYDFYNAEYAMGMGAVCQLKEDYARAIDLYALAYSLSKDDYRPMFHTGQCQLMMGKAGLARRCFEIVRDSSDVDYLKQMALSYLEGLDQAGARNTPSPEADKEWPPLGKEKEAT</sequence>
<dbReference type="EMBL" id="UGSJ01000002">
    <property type="protein sequence ID" value="SUD95596.1"/>
    <property type="molecule type" value="Genomic_DNA"/>
</dbReference>
<proteinExistence type="inferred from homology"/>
<name>A0AAJ4ZHH3_PANPU</name>
<dbReference type="NCBIfam" id="TIGR02552">
    <property type="entry name" value="LcrH_SycD"/>
    <property type="match status" value="1"/>
</dbReference>
<dbReference type="AlphaFoldDB" id="A0AAJ4ZHH3"/>
<evidence type="ECO:0000313" key="4">
    <source>
        <dbReference type="EMBL" id="APD13758.1"/>
    </source>
</evidence>
<evidence type="ECO:0000313" key="5">
    <source>
        <dbReference type="EMBL" id="SUD95596.1"/>
    </source>
</evidence>
<dbReference type="InterPro" id="IPR005415">
    <property type="entry name" value="T3SS_Ca_resp_chp_LcrH/SycD"/>
</dbReference>
<dbReference type="NCBIfam" id="NF011859">
    <property type="entry name" value="PRK15331.1"/>
    <property type="match status" value="1"/>
</dbReference>
<reference evidence="4" key="2">
    <citation type="submission" date="2016-11" db="EMBL/GenBank/DDBJ databases">
        <title>Complete Genome Sequencing of Pandoraea pulmonicola DSM 16583.</title>
        <authorList>
            <person name="Chan K.-G."/>
        </authorList>
    </citation>
    <scope>NUCLEOTIDE SEQUENCE</scope>
    <source>
        <strain evidence="4">DSM 16583</strain>
    </source>
</reference>
<evidence type="ECO:0000313" key="6">
    <source>
        <dbReference type="Proteomes" id="UP000035086"/>
    </source>
</evidence>
<dbReference type="Proteomes" id="UP000254589">
    <property type="component" value="Unassembled WGS sequence"/>
</dbReference>
<keyword evidence="6" id="KW-1185">Reference proteome</keyword>
<dbReference type="Gene3D" id="1.25.40.10">
    <property type="entry name" value="Tetratricopeptide repeat domain"/>
    <property type="match status" value="1"/>
</dbReference>
<feature type="region of interest" description="Disordered" evidence="3">
    <location>
        <begin position="161"/>
        <end position="185"/>
    </location>
</feature>
<dbReference type="InterPro" id="IPR016379">
    <property type="entry name" value="T3SS_Ca_resp_chp_LcrH/SycD_sub"/>
</dbReference>
<accession>A0AAJ4ZHH3</accession>
<dbReference type="Pfam" id="PF07720">
    <property type="entry name" value="TPR_3"/>
    <property type="match status" value="2"/>
</dbReference>
<feature type="compositionally biased region" description="Basic and acidic residues" evidence="3">
    <location>
        <begin position="170"/>
        <end position="185"/>
    </location>
</feature>